<dbReference type="PROSITE" id="PS50086">
    <property type="entry name" value="TBC_RABGAP"/>
    <property type="match status" value="1"/>
</dbReference>
<proteinExistence type="predicted"/>
<feature type="region of interest" description="Disordered" evidence="1">
    <location>
        <begin position="1184"/>
        <end position="1212"/>
    </location>
</feature>
<feature type="domain" description="Rab-GAP TBC" evidence="2">
    <location>
        <begin position="911"/>
        <end position="1105"/>
    </location>
</feature>
<feature type="compositionally biased region" description="Low complexity" evidence="1">
    <location>
        <begin position="181"/>
        <end position="202"/>
    </location>
</feature>
<accession>R9P3E3</accession>
<feature type="region of interest" description="Disordered" evidence="1">
    <location>
        <begin position="426"/>
        <end position="538"/>
    </location>
</feature>
<dbReference type="GO" id="GO:0005096">
    <property type="term" value="F:GTPase activator activity"/>
    <property type="evidence" value="ECO:0007669"/>
    <property type="project" value="TreeGrafter"/>
</dbReference>
<evidence type="ECO:0000313" key="3">
    <source>
        <dbReference type="EMBL" id="GAC95772.1"/>
    </source>
</evidence>
<feature type="region of interest" description="Disordered" evidence="1">
    <location>
        <begin position="578"/>
        <end position="654"/>
    </location>
</feature>
<sequence length="1212" mass="128817">MDAHTLNAWTRFALQKGGIGSCTALIDNPATEPEDLMFMAGEKIIVLRRLDDEALDGVPRPTSSTSASLNKRKSDLLPDSDAWFLGYCEGVVGRFKGAHVQFHARLKKPVLMRRSGAGGIRDSSMRPMSKSEAAKMHLSQVPAGIPFTSVDSDGEEDSVILSPVDRRPQAMPLPTMPSNKPSASSSSIAAASSSSSAAAPAIKQGRFGLTTPPLSDEGHLRKQSNPRRLAPENDEDSDDSTSLLPWARHSRESSLASSSSPRKPTAPPTRNDSLARPAAPVRTSSAFSQDYAAHAQAPHTLPTIHHLPPSPISSSESPVHAESKAALPSFTTTSSSRSNSRSGNTSADTTVTANSTVADLASRTSCTSSNSTTSTNDDSDDENGAGGRRRDYTFSIYDVYGRDSVAFPNFDFRQYGSKSSLAKLAASRSSESLNVPGQRSSSATDERLQLPPSPQQRGQHLRTQQPLSGDDASRTSQQQAQSSQQSAAGMTANGYPRRPGQLNVPAANDASIPLALRSPSGRRPSAAPDPRYAGPAGVRGPVNVASSLRRQVETPPVATAAAVVSPLDAAGAALAPNAAHRGPGAFDPLRRPSQTTAVPTRMQPNTLPRIHTGSTPTSTASGSGSSPPVSAGANNSQDSGAMHRPGFAEARQRRRSLSVGMQNKVENLALHEDAHAKTAAPLPSPGQPNGPGSAGTARPNFRTSAGSSRSRTGPSTSPGLGPVRASSDRLSERERVHSGQGSGLLRKNPSNPTPGLHGGSGLHALAPMAAPRSASPMSQLSAPSPVMDGPRRGSAASAGAYSTGPRSPQARSPLGMPMGALPSSAPTTPGSGGSHPNGMFGFPASPGSVTSPGGMGQRFDAMGFVVAPGVVPSMPPSDDPELREKWLAVLAENDVSAALKSRKVKKLVRTGVPASVRREVWLFLANASVRRRPGLFEQLCKTSNGPKGKRGKEEAYDTIEKDLHRTLPDHRLFMGENATGRADLEGILKSYVHFNPMLGYTQGMGLLAAFSLIQMPAEDAFWLLCAVLRNPQMEEYYSAGMKQLHVDSVVFDNLLKTMDPELHARFDQAGLQSIMFTPNWFLPLFTRVLPWTTLLRVWDVFFYEGPTWMLRVALAIVRILREQLMDQQACPTAGEMLQLLLHPPAHNLTVENVLNCAFSVKLKDGEMRKLSRTASKLVREKQFLSQPADARGRASVRRTVKGARSTSAPAKR</sequence>
<feature type="region of interest" description="Disordered" evidence="1">
    <location>
        <begin position="678"/>
        <end position="855"/>
    </location>
</feature>
<feature type="compositionally biased region" description="Low complexity" evidence="1">
    <location>
        <begin position="762"/>
        <end position="778"/>
    </location>
</feature>
<keyword evidence="4" id="KW-1185">Reference proteome</keyword>
<feature type="compositionally biased region" description="Polar residues" evidence="1">
    <location>
        <begin position="347"/>
        <end position="357"/>
    </location>
</feature>
<dbReference type="STRING" id="1305764.R9P3E3"/>
<feature type="compositionally biased region" description="Low complexity" evidence="1">
    <location>
        <begin position="612"/>
        <end position="633"/>
    </location>
</feature>
<dbReference type="OrthoDB" id="159449at2759"/>
<gene>
    <name evidence="3" type="ORF">PHSY_003348</name>
</gene>
<dbReference type="GeneID" id="24108638"/>
<feature type="compositionally biased region" description="Low complexity" evidence="1">
    <location>
        <begin position="702"/>
        <end position="719"/>
    </location>
</feature>
<dbReference type="PANTHER" id="PTHR47219:SF9">
    <property type="entry name" value="GTPASE ACTIVATING PROTEIN AND CENTROSOME-ASSOCIATED, ISOFORM B"/>
    <property type="match status" value="1"/>
</dbReference>
<feature type="compositionally biased region" description="Polar residues" evidence="1">
    <location>
        <begin position="592"/>
        <end position="606"/>
    </location>
</feature>
<dbReference type="Pfam" id="PF00566">
    <property type="entry name" value="RabGAP-TBC"/>
    <property type="match status" value="1"/>
</dbReference>
<dbReference type="Proteomes" id="UP000014071">
    <property type="component" value="Unassembled WGS sequence"/>
</dbReference>
<dbReference type="HOGENOM" id="CLU_278872_0_0_1"/>
<dbReference type="InterPro" id="IPR050302">
    <property type="entry name" value="Rab_GAP_TBC_domain"/>
</dbReference>
<dbReference type="InterPro" id="IPR000195">
    <property type="entry name" value="Rab-GAP-TBC_dom"/>
</dbReference>
<feature type="region of interest" description="Disordered" evidence="1">
    <location>
        <begin position="164"/>
        <end position="389"/>
    </location>
</feature>
<protein>
    <recommendedName>
        <fullName evidence="2">Rab-GAP TBC domain-containing protein</fullName>
    </recommendedName>
</protein>
<dbReference type="Gene3D" id="1.10.10.750">
    <property type="entry name" value="Ypt/Rab-GAP domain of gyp1p, domain 1"/>
    <property type="match status" value="1"/>
</dbReference>
<dbReference type="PANTHER" id="PTHR47219">
    <property type="entry name" value="RAB GTPASE-ACTIVATING PROTEIN 1-LIKE"/>
    <property type="match status" value="1"/>
</dbReference>
<feature type="compositionally biased region" description="Basic and acidic residues" evidence="1">
    <location>
        <begin position="726"/>
        <end position="737"/>
    </location>
</feature>
<dbReference type="EMBL" id="DF238796">
    <property type="protein sequence ID" value="GAC95772.1"/>
    <property type="molecule type" value="Genomic_DNA"/>
</dbReference>
<dbReference type="Gene3D" id="1.10.8.270">
    <property type="entry name" value="putative rabgap domain of human tbc1 domain family member 14 like domains"/>
    <property type="match status" value="1"/>
</dbReference>
<dbReference type="SUPFAM" id="SSF47923">
    <property type="entry name" value="Ypt/Rab-GAP domain of gyp1p"/>
    <property type="match status" value="2"/>
</dbReference>
<reference evidence="4" key="1">
    <citation type="journal article" date="2013" name="Genome Announc.">
        <title>Draft genome sequence of the basidiomycetous yeast-like fungus Pseudozyma hubeiensis SY62, which produces an abundant amount of the biosurfactant mannosylerythritol lipids.</title>
        <authorList>
            <person name="Konishi M."/>
            <person name="Hatada Y."/>
            <person name="Horiuchi J."/>
        </authorList>
    </citation>
    <scope>NUCLEOTIDE SEQUENCE [LARGE SCALE GENOMIC DNA]</scope>
    <source>
        <strain evidence="4">SY62</strain>
    </source>
</reference>
<dbReference type="InterPro" id="IPR035969">
    <property type="entry name" value="Rab-GAP_TBC_sf"/>
</dbReference>
<evidence type="ECO:0000259" key="2">
    <source>
        <dbReference type="PROSITE" id="PS50086"/>
    </source>
</evidence>
<evidence type="ECO:0000313" key="4">
    <source>
        <dbReference type="Proteomes" id="UP000014071"/>
    </source>
</evidence>
<feature type="compositionally biased region" description="Low complexity" evidence="1">
    <location>
        <begin position="329"/>
        <end position="346"/>
    </location>
</feature>
<dbReference type="SMART" id="SM00164">
    <property type="entry name" value="TBC"/>
    <property type="match status" value="1"/>
</dbReference>
<name>R9P3E3_PSEHS</name>
<dbReference type="Gene3D" id="1.10.472.80">
    <property type="entry name" value="Ypt/Rab-GAP domain of gyp1p, domain 3"/>
    <property type="match status" value="1"/>
</dbReference>
<feature type="compositionally biased region" description="Low complexity" evidence="1">
    <location>
        <begin position="364"/>
        <end position="376"/>
    </location>
</feature>
<feature type="compositionally biased region" description="Low complexity" evidence="1">
    <location>
        <begin position="298"/>
        <end position="318"/>
    </location>
</feature>
<feature type="compositionally biased region" description="Polar residues" evidence="1">
    <location>
        <begin position="455"/>
        <end position="467"/>
    </location>
</feature>
<dbReference type="eggNOG" id="KOG2221">
    <property type="taxonomic scope" value="Eukaryota"/>
</dbReference>
<dbReference type="GO" id="GO:0031267">
    <property type="term" value="F:small GTPase binding"/>
    <property type="evidence" value="ECO:0007669"/>
    <property type="project" value="TreeGrafter"/>
</dbReference>
<evidence type="ECO:0000256" key="1">
    <source>
        <dbReference type="SAM" id="MobiDB-lite"/>
    </source>
</evidence>
<dbReference type="AlphaFoldDB" id="R9P3E3"/>
<dbReference type="FunFam" id="1.10.10.750:FF:000018">
    <property type="entry name" value="TBC domaincontaining protein"/>
    <property type="match status" value="1"/>
</dbReference>
<feature type="region of interest" description="Disordered" evidence="1">
    <location>
        <begin position="115"/>
        <end position="134"/>
    </location>
</feature>
<organism evidence="3 4">
    <name type="scientific">Pseudozyma hubeiensis (strain SY62)</name>
    <name type="common">Yeast</name>
    <dbReference type="NCBI Taxonomy" id="1305764"/>
    <lineage>
        <taxon>Eukaryota</taxon>
        <taxon>Fungi</taxon>
        <taxon>Dikarya</taxon>
        <taxon>Basidiomycota</taxon>
        <taxon>Ustilaginomycotina</taxon>
        <taxon>Ustilaginomycetes</taxon>
        <taxon>Ustilaginales</taxon>
        <taxon>Ustilaginaceae</taxon>
        <taxon>Pseudozyma</taxon>
    </lineage>
</organism>
<feature type="compositionally biased region" description="Low complexity" evidence="1">
    <location>
        <begin position="476"/>
        <end position="488"/>
    </location>
</feature>
<dbReference type="RefSeq" id="XP_012189359.1">
    <property type="nucleotide sequence ID" value="XM_012333969.1"/>
</dbReference>